<name>A0A7Y9ICB9_9ACTN</name>
<dbReference type="Proteomes" id="UP000569914">
    <property type="component" value="Unassembled WGS sequence"/>
</dbReference>
<dbReference type="Pfam" id="PF01370">
    <property type="entry name" value="Epimerase"/>
    <property type="match status" value="1"/>
</dbReference>
<keyword evidence="5" id="KW-0413">Isomerase</keyword>
<dbReference type="GO" id="GO:0016491">
    <property type="term" value="F:oxidoreductase activity"/>
    <property type="evidence" value="ECO:0007669"/>
    <property type="project" value="UniProtKB-KW"/>
</dbReference>
<dbReference type="EC" id="5.1.3.2" evidence="5"/>
<accession>A0A7Y9ICB9</accession>
<comment type="similarity">
    <text evidence="1">Belongs to the NAD(P)-dependent epimerase/dehydratase family.</text>
</comment>
<dbReference type="SUPFAM" id="SSF51735">
    <property type="entry name" value="NAD(P)-binding Rossmann-fold domains"/>
    <property type="match status" value="1"/>
</dbReference>
<sequence length="268" mass="28959">MRIMITGAAGRLGRRVVDTATAAGHTVIACDRELVEAGPLVQPVIADVTDYDAVRGLLDGVDAVIHLAAWAGPQPGWPRTHHDNVSSSYSVLLAAAEAGVTRVCAASSVNAIGGIYSRQPRFDYFPIDASHPTYAEDPYSLSKWILEEQARSIVRRFPSVSVASLRFSAIMEREARVAHIRRNEAAAAPDLWGYSPPDACAAVCLAALTGEVRGAEVFYVVADRTASEVPSEELARRYFPDTPIRGDLSGQRGFYDCSPARGRLDWTS</sequence>
<dbReference type="PANTHER" id="PTHR43103:SF5">
    <property type="entry name" value="4-EPIMERASE, PUTATIVE (AFU_ORTHOLOGUE AFUA_7G00360)-RELATED"/>
    <property type="match status" value="1"/>
</dbReference>
<evidence type="ECO:0000313" key="5">
    <source>
        <dbReference type="EMBL" id="NYE74306.1"/>
    </source>
</evidence>
<dbReference type="RefSeq" id="WP_179756509.1">
    <property type="nucleotide sequence ID" value="NZ_JACCBU010000001.1"/>
</dbReference>
<organism evidence="5 6">
    <name type="scientific">Microlunatus parietis</name>
    <dbReference type="NCBI Taxonomy" id="682979"/>
    <lineage>
        <taxon>Bacteria</taxon>
        <taxon>Bacillati</taxon>
        <taxon>Actinomycetota</taxon>
        <taxon>Actinomycetes</taxon>
        <taxon>Propionibacteriales</taxon>
        <taxon>Propionibacteriaceae</taxon>
        <taxon>Microlunatus</taxon>
    </lineage>
</organism>
<dbReference type="InterPro" id="IPR036291">
    <property type="entry name" value="NAD(P)-bd_dom_sf"/>
</dbReference>
<dbReference type="GO" id="GO:0003978">
    <property type="term" value="F:UDP-glucose 4-epimerase activity"/>
    <property type="evidence" value="ECO:0007669"/>
    <property type="project" value="UniProtKB-EC"/>
</dbReference>
<evidence type="ECO:0000256" key="1">
    <source>
        <dbReference type="ARBA" id="ARBA00007637"/>
    </source>
</evidence>
<reference evidence="5 6" key="1">
    <citation type="submission" date="2020-07" db="EMBL/GenBank/DDBJ databases">
        <title>Sequencing the genomes of 1000 actinobacteria strains.</title>
        <authorList>
            <person name="Klenk H.-P."/>
        </authorList>
    </citation>
    <scope>NUCLEOTIDE SEQUENCE [LARGE SCALE GENOMIC DNA]</scope>
    <source>
        <strain evidence="5 6">DSM 22083</strain>
    </source>
</reference>
<comment type="caution">
    <text evidence="5">The sequence shown here is derived from an EMBL/GenBank/DDBJ whole genome shotgun (WGS) entry which is preliminary data.</text>
</comment>
<dbReference type="AlphaFoldDB" id="A0A7Y9ICB9"/>
<keyword evidence="2" id="KW-0560">Oxidoreductase</keyword>
<protein>
    <submittedName>
        <fullName evidence="5">UDP-glucose 4-epimerase</fullName>
        <ecNumber evidence="5">5.1.3.2</ecNumber>
    </submittedName>
</protein>
<feature type="domain" description="NAD-dependent epimerase/dehydratase" evidence="4">
    <location>
        <begin position="3"/>
        <end position="168"/>
    </location>
</feature>
<evidence type="ECO:0000313" key="6">
    <source>
        <dbReference type="Proteomes" id="UP000569914"/>
    </source>
</evidence>
<evidence type="ECO:0000256" key="2">
    <source>
        <dbReference type="ARBA" id="ARBA00023002"/>
    </source>
</evidence>
<keyword evidence="3" id="KW-0520">NAD</keyword>
<evidence type="ECO:0000259" key="4">
    <source>
        <dbReference type="Pfam" id="PF01370"/>
    </source>
</evidence>
<gene>
    <name evidence="5" type="ORF">BKA15_005635</name>
</gene>
<dbReference type="EMBL" id="JACCBU010000001">
    <property type="protein sequence ID" value="NYE74306.1"/>
    <property type="molecule type" value="Genomic_DNA"/>
</dbReference>
<dbReference type="PANTHER" id="PTHR43103">
    <property type="entry name" value="NUCLEOSIDE-DIPHOSPHATE-SUGAR EPIMERASE"/>
    <property type="match status" value="1"/>
</dbReference>
<proteinExistence type="inferred from homology"/>
<dbReference type="PROSITE" id="PS51257">
    <property type="entry name" value="PROKAR_LIPOPROTEIN"/>
    <property type="match status" value="1"/>
</dbReference>
<keyword evidence="6" id="KW-1185">Reference proteome</keyword>
<evidence type="ECO:0000256" key="3">
    <source>
        <dbReference type="ARBA" id="ARBA00023027"/>
    </source>
</evidence>
<dbReference type="InterPro" id="IPR001509">
    <property type="entry name" value="Epimerase_deHydtase"/>
</dbReference>
<dbReference type="Gene3D" id="3.40.50.720">
    <property type="entry name" value="NAD(P)-binding Rossmann-like Domain"/>
    <property type="match status" value="1"/>
</dbReference>